<name>A0ABT9D552_9CELL</name>
<dbReference type="InterPro" id="IPR058240">
    <property type="entry name" value="rSAM_sf"/>
</dbReference>
<comment type="cofactor">
    <cofactor evidence="1">
        <name>[4Fe-4S] cluster</name>
        <dbReference type="ChEBI" id="CHEBI:49883"/>
    </cofactor>
</comment>
<dbReference type="SFLD" id="SFLDG01067">
    <property type="entry name" value="SPASM/twitch_domain_containing"/>
    <property type="match status" value="1"/>
</dbReference>
<dbReference type="Gene3D" id="3.20.20.70">
    <property type="entry name" value="Aldolase class I"/>
    <property type="match status" value="1"/>
</dbReference>
<dbReference type="NCBIfam" id="TIGR04053">
    <property type="entry name" value="TIGR04053 family radical SAM/SPASM domain-containing protein"/>
    <property type="match status" value="1"/>
</dbReference>
<dbReference type="SUPFAM" id="SSF102114">
    <property type="entry name" value="Radical SAM enzymes"/>
    <property type="match status" value="1"/>
</dbReference>
<dbReference type="SFLD" id="SFLDG01386">
    <property type="entry name" value="main_SPASM_domain-containing"/>
    <property type="match status" value="1"/>
</dbReference>
<keyword evidence="5" id="KW-0408">Iron</keyword>
<dbReference type="InterPro" id="IPR007197">
    <property type="entry name" value="rSAM"/>
</dbReference>
<dbReference type="PIRSF" id="PIRSF037420">
    <property type="entry name" value="PQQ_syn_pqqE"/>
    <property type="match status" value="1"/>
</dbReference>
<comment type="caution">
    <text evidence="8">The sequence shown here is derived from an EMBL/GenBank/DDBJ whole genome shotgun (WGS) entry which is preliminary data.</text>
</comment>
<evidence type="ECO:0000256" key="4">
    <source>
        <dbReference type="ARBA" id="ARBA00022723"/>
    </source>
</evidence>
<keyword evidence="3" id="KW-0949">S-adenosyl-L-methionine</keyword>
<evidence type="ECO:0000256" key="2">
    <source>
        <dbReference type="ARBA" id="ARBA00022485"/>
    </source>
</evidence>
<dbReference type="EMBL" id="JAUQYP010000001">
    <property type="protein sequence ID" value="MDO8105884.1"/>
    <property type="molecule type" value="Genomic_DNA"/>
</dbReference>
<keyword evidence="9" id="KW-1185">Reference proteome</keyword>
<keyword evidence="4" id="KW-0479">Metal-binding</keyword>
<protein>
    <submittedName>
        <fullName evidence="8">TIGR04053 family radical SAM/SPASM domain-containing protein</fullName>
    </submittedName>
</protein>
<evidence type="ECO:0000256" key="5">
    <source>
        <dbReference type="ARBA" id="ARBA00023004"/>
    </source>
</evidence>
<accession>A0ABT9D552</accession>
<evidence type="ECO:0000313" key="9">
    <source>
        <dbReference type="Proteomes" id="UP001232536"/>
    </source>
</evidence>
<dbReference type="CDD" id="cd21123">
    <property type="entry name" value="SPASM_MftC-like"/>
    <property type="match status" value="1"/>
</dbReference>
<gene>
    <name evidence="8" type="ORF">Q6348_01590</name>
</gene>
<dbReference type="RefSeq" id="WP_304599584.1">
    <property type="nucleotide sequence ID" value="NZ_JAUQYP010000001.1"/>
</dbReference>
<organism evidence="8 9">
    <name type="scientific">Actinotalea lenta</name>
    <dbReference type="NCBI Taxonomy" id="3064654"/>
    <lineage>
        <taxon>Bacteria</taxon>
        <taxon>Bacillati</taxon>
        <taxon>Actinomycetota</taxon>
        <taxon>Actinomycetes</taxon>
        <taxon>Micrococcales</taxon>
        <taxon>Cellulomonadaceae</taxon>
        <taxon>Actinotalea</taxon>
    </lineage>
</organism>
<dbReference type="PANTHER" id="PTHR11228">
    <property type="entry name" value="RADICAL SAM DOMAIN PROTEIN"/>
    <property type="match status" value="1"/>
</dbReference>
<keyword evidence="6" id="KW-0411">Iron-sulfur</keyword>
<evidence type="ECO:0000256" key="3">
    <source>
        <dbReference type="ARBA" id="ARBA00022691"/>
    </source>
</evidence>
<dbReference type="InterPro" id="IPR050377">
    <property type="entry name" value="Radical_SAM_PqqE_MftC-like"/>
</dbReference>
<evidence type="ECO:0000313" key="8">
    <source>
        <dbReference type="EMBL" id="MDO8105884.1"/>
    </source>
</evidence>
<evidence type="ECO:0000256" key="1">
    <source>
        <dbReference type="ARBA" id="ARBA00001966"/>
    </source>
</evidence>
<dbReference type="Pfam" id="PF04055">
    <property type="entry name" value="Radical_SAM"/>
    <property type="match status" value="1"/>
</dbReference>
<dbReference type="PROSITE" id="PS51918">
    <property type="entry name" value="RADICAL_SAM"/>
    <property type="match status" value="1"/>
</dbReference>
<sequence length="388" mass="41509">MSADARGGPHSHGHGHGIGAVRPEGFVYSRAPMIVYWEVTTACGLACRHCRATAMPEPAPGQLSTDEGLRLLDQITAFGDPMPHVVLTGGDPLRRPDLDLLIAEAGARGIGVSLAPAVTPLLTRERLAGVREAGVQAISLSLDGSDAAHHDGVRGVAGTFDATVRALDDAAALGIPVQVNTLVAEQTVDDLPAVFELLTGHTLMRWSLFFLISVGRGAQLTELEPGAAERLMHWLDGLRGQADFQVKTVEAMSHRRVVAQQMRRGGMTDAQIEASPFGRGFGIRDGNGIVFVAHDGTVHPSGFMPSGLGNVRETSLVEIYRHHPGLVALRDVSQYKGRCGRCEYARWCGGSRARALAWTGDPLESDPLCPYVPRVPHRERSRLVAGAE</sequence>
<dbReference type="PANTHER" id="PTHR11228:SF34">
    <property type="entry name" value="TUNGSTEN-CONTAINING ALDEHYDE FERREDOXIN OXIDOREDUCTASE COFACTOR MODIFYING PROTEIN"/>
    <property type="match status" value="1"/>
</dbReference>
<dbReference type="InterPro" id="IPR017200">
    <property type="entry name" value="PqqE-like"/>
</dbReference>
<reference evidence="8 9" key="1">
    <citation type="submission" date="2023-07" db="EMBL/GenBank/DDBJ databases">
        <title>Description of novel actinomycetes strains, isolated from tidal flat sediment.</title>
        <authorList>
            <person name="Lu C."/>
        </authorList>
    </citation>
    <scope>NUCLEOTIDE SEQUENCE [LARGE SCALE GENOMIC DNA]</scope>
    <source>
        <strain evidence="8 9">SYSU T00b441</strain>
    </source>
</reference>
<proteinExistence type="predicted"/>
<dbReference type="SFLD" id="SFLDS00029">
    <property type="entry name" value="Radical_SAM"/>
    <property type="match status" value="1"/>
</dbReference>
<dbReference type="Proteomes" id="UP001232536">
    <property type="component" value="Unassembled WGS sequence"/>
</dbReference>
<feature type="domain" description="Radical SAM core" evidence="7">
    <location>
        <begin position="29"/>
        <end position="241"/>
    </location>
</feature>
<dbReference type="CDD" id="cd01335">
    <property type="entry name" value="Radical_SAM"/>
    <property type="match status" value="1"/>
</dbReference>
<evidence type="ECO:0000256" key="6">
    <source>
        <dbReference type="ARBA" id="ARBA00023014"/>
    </source>
</evidence>
<evidence type="ECO:0000259" key="7">
    <source>
        <dbReference type="PROSITE" id="PS51918"/>
    </source>
</evidence>
<keyword evidence="2" id="KW-0004">4Fe-4S</keyword>
<dbReference type="InterPro" id="IPR013785">
    <property type="entry name" value="Aldolase_TIM"/>
</dbReference>